<sequence>MPVIPYNDYILNEAQKIKDKLSSSYIGIHWKLETTPELLPKCVQRKKKRKINKKNISKMKQESPTTLDIGIQQHKQFIDTPKDVTKSNKNVKDTTAASLIDKNVGNDNKNNNENNDNDNPQPIDKKISEVQPMVITNGTDIKTVAMTNGNDQNSIDNSNNNNNNTNNNKSNNKSNNVNSNSKEELDDMPNKELLSKISETLAEFYGGGKDYDESEEAQKERPRSCAKVSNITLTNEEGEGEDIVNSIYPEIKIRDFAFPTDDPRHWGQKIIEEEEEEEDSEYVNRRARALYDFVAENSSELSFHEGDILLVQCRQYDGWLMANLGEETGLIPENYVKLLDDDDDDDDEYGNWAEEGNNDE</sequence>
<dbReference type="EMBL" id="LLXL01000483">
    <property type="protein sequence ID" value="PKK71815.1"/>
    <property type="molecule type" value="Genomic_DNA"/>
</dbReference>
<feature type="compositionally biased region" description="Basic and acidic residues" evidence="3">
    <location>
        <begin position="80"/>
        <end position="92"/>
    </location>
</feature>
<evidence type="ECO:0000256" key="1">
    <source>
        <dbReference type="ARBA" id="ARBA00022443"/>
    </source>
</evidence>
<feature type="region of interest" description="Disordered" evidence="3">
    <location>
        <begin position="339"/>
        <end position="360"/>
    </location>
</feature>
<protein>
    <recommendedName>
        <fullName evidence="4">SH3 domain-containing protein</fullName>
    </recommendedName>
</protein>
<feature type="domain" description="SH3" evidence="4">
    <location>
        <begin position="282"/>
        <end position="341"/>
    </location>
</feature>
<dbReference type="PANTHER" id="PTHR14167">
    <property type="entry name" value="SH3 DOMAIN-CONTAINING"/>
    <property type="match status" value="1"/>
</dbReference>
<feature type="region of interest" description="Disordered" evidence="3">
    <location>
        <begin position="144"/>
        <end position="189"/>
    </location>
</feature>
<dbReference type="VEuPathDB" id="FungiDB:FUN_002982"/>
<accession>A0A2N1ND18</accession>
<dbReference type="VEuPathDB" id="FungiDB:RhiirA1_376150"/>
<dbReference type="PRINTS" id="PR00452">
    <property type="entry name" value="SH3DOMAIN"/>
</dbReference>
<feature type="compositionally biased region" description="Acidic residues" evidence="3">
    <location>
        <begin position="340"/>
        <end position="349"/>
    </location>
</feature>
<dbReference type="VEuPathDB" id="FungiDB:RhiirFUN_023945"/>
<evidence type="ECO:0000313" key="5">
    <source>
        <dbReference type="EMBL" id="PKK71815.1"/>
    </source>
</evidence>
<keyword evidence="1 2" id="KW-0728">SH3 domain</keyword>
<reference evidence="5 6" key="2">
    <citation type="submission" date="2017-10" db="EMBL/GenBank/DDBJ databases">
        <title>Extensive intraspecific genome diversity in a model arbuscular mycorrhizal fungus.</title>
        <authorList>
            <person name="Chen E.C.H."/>
            <person name="Morin E."/>
            <person name="Baudet D."/>
            <person name="Noel J."/>
            <person name="Ndikumana S."/>
            <person name="Charron P."/>
            <person name="St-Onge C."/>
            <person name="Giorgi J."/>
            <person name="Grigoriev I.V."/>
            <person name="Roux C."/>
            <person name="Martin F.M."/>
            <person name="Corradi N."/>
        </authorList>
    </citation>
    <scope>NUCLEOTIDE SEQUENCE [LARGE SCALE GENOMIC DNA]</scope>
    <source>
        <strain evidence="5 6">C2</strain>
    </source>
</reference>
<dbReference type="AlphaFoldDB" id="A0A2N1ND18"/>
<evidence type="ECO:0000259" key="4">
    <source>
        <dbReference type="PROSITE" id="PS50002"/>
    </source>
</evidence>
<dbReference type="InterPro" id="IPR050384">
    <property type="entry name" value="Endophilin_SH3RF"/>
</dbReference>
<dbReference type="Proteomes" id="UP000233469">
    <property type="component" value="Unassembled WGS sequence"/>
</dbReference>
<comment type="caution">
    <text evidence="5">The sequence shown here is derived from an EMBL/GenBank/DDBJ whole genome shotgun (WGS) entry which is preliminary data.</text>
</comment>
<dbReference type="Gene3D" id="2.30.30.40">
    <property type="entry name" value="SH3 Domains"/>
    <property type="match status" value="1"/>
</dbReference>
<dbReference type="SMART" id="SM00326">
    <property type="entry name" value="SH3"/>
    <property type="match status" value="1"/>
</dbReference>
<dbReference type="PROSITE" id="PS50002">
    <property type="entry name" value="SH3"/>
    <property type="match status" value="1"/>
</dbReference>
<feature type="compositionally biased region" description="Low complexity" evidence="3">
    <location>
        <begin position="148"/>
        <end position="180"/>
    </location>
</feature>
<gene>
    <name evidence="5" type="ORF">RhiirC2_777934</name>
</gene>
<dbReference type="PANTHER" id="PTHR14167:SF116">
    <property type="entry name" value="CAP, ISOFORM AC"/>
    <property type="match status" value="1"/>
</dbReference>
<dbReference type="GO" id="GO:0005737">
    <property type="term" value="C:cytoplasm"/>
    <property type="evidence" value="ECO:0007669"/>
    <property type="project" value="TreeGrafter"/>
</dbReference>
<feature type="region of interest" description="Disordered" evidence="3">
    <location>
        <begin position="80"/>
        <end position="130"/>
    </location>
</feature>
<dbReference type="SUPFAM" id="SSF50044">
    <property type="entry name" value="SH3-domain"/>
    <property type="match status" value="1"/>
</dbReference>
<dbReference type="Pfam" id="PF00018">
    <property type="entry name" value="SH3_1"/>
    <property type="match status" value="1"/>
</dbReference>
<reference evidence="5 6" key="1">
    <citation type="submission" date="2016-04" db="EMBL/GenBank/DDBJ databases">
        <title>Genome analyses suggest a sexual origin of heterokaryosis in a supposedly ancient asexual fungus.</title>
        <authorList>
            <person name="Ropars J."/>
            <person name="Sedzielewska K."/>
            <person name="Noel J."/>
            <person name="Charron P."/>
            <person name="Farinelli L."/>
            <person name="Marton T."/>
            <person name="Kruger M."/>
            <person name="Pelin A."/>
            <person name="Brachmann A."/>
            <person name="Corradi N."/>
        </authorList>
    </citation>
    <scope>NUCLEOTIDE SEQUENCE [LARGE SCALE GENOMIC DNA]</scope>
    <source>
        <strain evidence="5 6">C2</strain>
    </source>
</reference>
<proteinExistence type="predicted"/>
<dbReference type="InterPro" id="IPR001452">
    <property type="entry name" value="SH3_domain"/>
</dbReference>
<feature type="compositionally biased region" description="Low complexity" evidence="3">
    <location>
        <begin position="101"/>
        <end position="119"/>
    </location>
</feature>
<evidence type="ECO:0000256" key="3">
    <source>
        <dbReference type="SAM" id="MobiDB-lite"/>
    </source>
</evidence>
<evidence type="ECO:0000313" key="6">
    <source>
        <dbReference type="Proteomes" id="UP000233469"/>
    </source>
</evidence>
<evidence type="ECO:0000256" key="2">
    <source>
        <dbReference type="PROSITE-ProRule" id="PRU00192"/>
    </source>
</evidence>
<organism evidence="5 6">
    <name type="scientific">Rhizophagus irregularis</name>
    <dbReference type="NCBI Taxonomy" id="588596"/>
    <lineage>
        <taxon>Eukaryota</taxon>
        <taxon>Fungi</taxon>
        <taxon>Fungi incertae sedis</taxon>
        <taxon>Mucoromycota</taxon>
        <taxon>Glomeromycotina</taxon>
        <taxon>Glomeromycetes</taxon>
        <taxon>Glomerales</taxon>
        <taxon>Glomeraceae</taxon>
        <taxon>Rhizophagus</taxon>
    </lineage>
</organism>
<dbReference type="InterPro" id="IPR036028">
    <property type="entry name" value="SH3-like_dom_sf"/>
</dbReference>
<name>A0A2N1ND18_9GLOM</name>